<dbReference type="InterPro" id="IPR015421">
    <property type="entry name" value="PyrdxlP-dep_Trfase_major"/>
</dbReference>
<dbReference type="AlphaFoldDB" id="A0ABD3EN66"/>
<dbReference type="Gene3D" id="1.10.520.10">
    <property type="match status" value="1"/>
</dbReference>
<evidence type="ECO:0000256" key="12">
    <source>
        <dbReference type="ARBA" id="ARBA00023004"/>
    </source>
</evidence>
<dbReference type="GO" id="GO:0140825">
    <property type="term" value="F:lactoperoxidase activity"/>
    <property type="evidence" value="ECO:0007669"/>
    <property type="project" value="UniProtKB-EC"/>
</dbReference>
<dbReference type="Gene3D" id="3.90.1300.10">
    <property type="entry name" value="Amidase signature (AS) domain"/>
    <property type="match status" value="1"/>
</dbReference>
<dbReference type="InterPro" id="IPR036928">
    <property type="entry name" value="AS_sf"/>
</dbReference>
<comment type="similarity">
    <text evidence="19">Belongs to the peroxidase family.</text>
</comment>
<evidence type="ECO:0000313" key="22">
    <source>
        <dbReference type="Proteomes" id="UP001632038"/>
    </source>
</evidence>
<feature type="binding site" evidence="16">
    <location>
        <position position="254"/>
    </location>
    <ligand>
        <name>Ca(2+)</name>
        <dbReference type="ChEBI" id="CHEBI:29108"/>
        <label>1</label>
    </ligand>
</feature>
<dbReference type="SUPFAM" id="SSF48113">
    <property type="entry name" value="Heme-dependent peroxidases"/>
    <property type="match status" value="1"/>
</dbReference>
<evidence type="ECO:0000256" key="18">
    <source>
        <dbReference type="PIRSR" id="PIRSR600823-5"/>
    </source>
</evidence>
<dbReference type="SUPFAM" id="SSF158615">
    <property type="entry name" value="RbcX-like"/>
    <property type="match status" value="1"/>
</dbReference>
<evidence type="ECO:0000256" key="3">
    <source>
        <dbReference type="ARBA" id="ARBA00001970"/>
    </source>
</evidence>
<dbReference type="GO" id="GO:0016746">
    <property type="term" value="F:acyltransferase activity"/>
    <property type="evidence" value="ECO:0007669"/>
    <property type="project" value="UniProtKB-KW"/>
</dbReference>
<evidence type="ECO:0000256" key="14">
    <source>
        <dbReference type="ARBA" id="ARBA00023300"/>
    </source>
</evidence>
<dbReference type="InterPro" id="IPR002016">
    <property type="entry name" value="Haem_peroxidase"/>
</dbReference>
<dbReference type="GO" id="GO:0015977">
    <property type="term" value="P:carbon fixation"/>
    <property type="evidence" value="ECO:0007669"/>
    <property type="project" value="UniProtKB-KW"/>
</dbReference>
<feature type="binding site" evidence="16">
    <location>
        <position position="260"/>
    </location>
    <ligand>
        <name>Ca(2+)</name>
        <dbReference type="ChEBI" id="CHEBI:29108"/>
        <label>1</label>
    </ligand>
</feature>
<feature type="binding site" evidence="16">
    <location>
        <position position="251"/>
    </location>
    <ligand>
        <name>Ca(2+)</name>
        <dbReference type="ChEBI" id="CHEBI:29108"/>
        <label>1</label>
    </ligand>
</feature>
<keyword evidence="21" id="KW-0012">Acyltransferase</keyword>
<feature type="disulfide bond" evidence="18">
    <location>
        <begin position="252"/>
        <end position="257"/>
    </location>
</feature>
<evidence type="ECO:0000256" key="2">
    <source>
        <dbReference type="ARBA" id="ARBA00001933"/>
    </source>
</evidence>
<dbReference type="InterPro" id="IPR015422">
    <property type="entry name" value="PyrdxlP-dep_Trfase_small"/>
</dbReference>
<keyword evidence="18" id="KW-1015">Disulfide bond</keyword>
<evidence type="ECO:0000256" key="15">
    <source>
        <dbReference type="PIRSR" id="PIRSR600823-1"/>
    </source>
</evidence>
<keyword evidence="22" id="KW-1185">Reference proteome</keyword>
<feature type="site" description="Transition state stabilizer" evidence="17">
    <location>
        <position position="246"/>
    </location>
</feature>
<evidence type="ECO:0000256" key="7">
    <source>
        <dbReference type="ARBA" id="ARBA00022617"/>
    </source>
</evidence>
<dbReference type="InterPro" id="IPR019794">
    <property type="entry name" value="Peroxidases_AS"/>
</dbReference>
<sequence>MRRSVWGWRISTFKDCIYEFRDCFNRPISSPPDSWFDLVERVSNDNNKTLKRTTNVKRCLNLGSYNYLGFASADEYCTPRVIESLKKFSPSTCSTQIDGGTTALHTELEERVASFIGKEAAVVFGMGYATNSAILPVLAGKGSLIISDSLNHNSIVNGARGSGATVRVFQHNTPSYLERVLKDQIAEGQPRTHRPWKKILLLVEGIYSMEGELCQLPEIFSIYKKYNSISDISSVFYPRMASSLLRLHFHDCFVNGCDVSVILDDALGLVREKTAAPNVNSLRGKNIVPATMAASAEIHGPGKSSQYEDWTVVLPRRGKKNRTLRKSYNPEAYEDLTRFVETHSLEDGDKFCADLMHESPRHKSLEVRYVYCKIDFEWDNLQRLASKMVEDSIDTDGGVRVPAGYCGILGFRPSYGTVSLSGVTPISGSLDRWFAKDPSVLRRVSHLLLQIPYAAQRSPRNIVIAEDCFQSSKFPVDCITQVVMKSVEKLYGSTCEDGLGRDDRAKGKSLLI</sequence>
<evidence type="ECO:0000256" key="10">
    <source>
        <dbReference type="ARBA" id="ARBA00022837"/>
    </source>
</evidence>
<keyword evidence="10 16" id="KW-0106">Calcium</keyword>
<dbReference type="EC" id="1.11.1.7" evidence="4"/>
<evidence type="ECO:0000256" key="19">
    <source>
        <dbReference type="RuleBase" id="RU004241"/>
    </source>
</evidence>
<protein>
    <recommendedName>
        <fullName evidence="4">peroxidase</fullName>
        <ecNumber evidence="4">1.11.1.7</ecNumber>
    </recommendedName>
</protein>
<evidence type="ECO:0000256" key="16">
    <source>
        <dbReference type="PIRSR" id="PIRSR600823-3"/>
    </source>
</evidence>
<comment type="catalytic activity">
    <reaction evidence="1">
        <text>2 a phenolic donor + H2O2 = 2 a phenolic radical donor + 2 H2O</text>
        <dbReference type="Rhea" id="RHEA:56136"/>
        <dbReference type="ChEBI" id="CHEBI:15377"/>
        <dbReference type="ChEBI" id="CHEBI:16240"/>
        <dbReference type="ChEBI" id="CHEBI:139520"/>
        <dbReference type="ChEBI" id="CHEBI:139521"/>
        <dbReference type="EC" id="1.11.1.7"/>
    </reaction>
</comment>
<keyword evidence="6" id="KW-0575">Peroxidase</keyword>
<feature type="domain" description="Plant heme peroxidase family profile" evidence="20">
    <location>
        <begin position="238"/>
        <end position="305"/>
    </location>
</feature>
<evidence type="ECO:0000256" key="1">
    <source>
        <dbReference type="ARBA" id="ARBA00000189"/>
    </source>
</evidence>
<evidence type="ECO:0000256" key="9">
    <source>
        <dbReference type="ARBA" id="ARBA00022723"/>
    </source>
</evidence>
<comment type="cofactor">
    <cofactor evidence="16">
        <name>Ca(2+)</name>
        <dbReference type="ChEBI" id="CHEBI:29108"/>
    </cofactor>
    <text evidence="16">Binds 2 calcium ions per subunit.</text>
</comment>
<dbReference type="PROSITE" id="PS50873">
    <property type="entry name" value="PEROXIDASE_4"/>
    <property type="match status" value="1"/>
</dbReference>
<dbReference type="PANTHER" id="PTHR13693:SF3">
    <property type="entry name" value="LD36009P"/>
    <property type="match status" value="1"/>
</dbReference>
<evidence type="ECO:0000256" key="5">
    <source>
        <dbReference type="ARBA" id="ARBA00022531"/>
    </source>
</evidence>
<comment type="cofactor">
    <cofactor evidence="2">
        <name>pyridoxal 5'-phosphate</name>
        <dbReference type="ChEBI" id="CHEBI:597326"/>
    </cofactor>
</comment>
<dbReference type="InterPro" id="IPR003435">
    <property type="entry name" value="Chaperonin_RcbX"/>
</dbReference>
<dbReference type="Pfam" id="PF01425">
    <property type="entry name" value="Amidase"/>
    <property type="match status" value="1"/>
</dbReference>
<dbReference type="Pfam" id="PF00155">
    <property type="entry name" value="Aminotran_1_2"/>
    <property type="match status" value="1"/>
</dbReference>
<dbReference type="SUPFAM" id="SSF53383">
    <property type="entry name" value="PLP-dependent transferases"/>
    <property type="match status" value="1"/>
</dbReference>
<dbReference type="PANTHER" id="PTHR13693">
    <property type="entry name" value="CLASS II AMINOTRANSFERASE/8-AMINO-7-OXONONANOATE SYNTHASE"/>
    <property type="match status" value="1"/>
</dbReference>
<dbReference type="Gene3D" id="1.10.1200.210">
    <property type="entry name" value="Chaperonin-like RbcX"/>
    <property type="match status" value="1"/>
</dbReference>
<feature type="active site" description="Proton acceptor" evidence="15">
    <location>
        <position position="250"/>
    </location>
</feature>
<dbReference type="PROSITE" id="PS00436">
    <property type="entry name" value="PEROXIDASE_2"/>
    <property type="match status" value="1"/>
</dbReference>
<dbReference type="Proteomes" id="UP001632038">
    <property type="component" value="Unassembled WGS sequence"/>
</dbReference>
<dbReference type="InterPro" id="IPR050087">
    <property type="entry name" value="AON_synthase_class-II"/>
</dbReference>
<evidence type="ECO:0000256" key="11">
    <source>
        <dbReference type="ARBA" id="ARBA00023002"/>
    </source>
</evidence>
<dbReference type="InterPro" id="IPR023631">
    <property type="entry name" value="Amidase_dom"/>
</dbReference>
<organism evidence="21 22">
    <name type="scientific">Castilleja foliolosa</name>
    <dbReference type="NCBI Taxonomy" id="1961234"/>
    <lineage>
        <taxon>Eukaryota</taxon>
        <taxon>Viridiplantae</taxon>
        <taxon>Streptophyta</taxon>
        <taxon>Embryophyta</taxon>
        <taxon>Tracheophyta</taxon>
        <taxon>Spermatophyta</taxon>
        <taxon>Magnoliopsida</taxon>
        <taxon>eudicotyledons</taxon>
        <taxon>Gunneridae</taxon>
        <taxon>Pentapetalae</taxon>
        <taxon>asterids</taxon>
        <taxon>lamiids</taxon>
        <taxon>Lamiales</taxon>
        <taxon>Orobanchaceae</taxon>
        <taxon>Pedicularideae</taxon>
        <taxon>Castillejinae</taxon>
        <taxon>Castilleja</taxon>
    </lineage>
</organism>
<dbReference type="SUPFAM" id="SSF75304">
    <property type="entry name" value="Amidase signature (AS) enzymes"/>
    <property type="match status" value="1"/>
</dbReference>
<feature type="binding site" evidence="16">
    <location>
        <position position="258"/>
    </location>
    <ligand>
        <name>Ca(2+)</name>
        <dbReference type="ChEBI" id="CHEBI:29108"/>
        <label>1</label>
    </ligand>
</feature>
<evidence type="ECO:0000259" key="20">
    <source>
        <dbReference type="PROSITE" id="PS50873"/>
    </source>
</evidence>
<keyword evidence="7" id="KW-0349">Heme</keyword>
<dbReference type="Gene3D" id="3.90.1150.10">
    <property type="entry name" value="Aspartate Aminotransferase, domain 1"/>
    <property type="match status" value="1"/>
</dbReference>
<evidence type="ECO:0000256" key="6">
    <source>
        <dbReference type="ARBA" id="ARBA00022559"/>
    </source>
</evidence>
<dbReference type="InterPro" id="IPR038052">
    <property type="entry name" value="Chaperonin_RbcX_sf"/>
</dbReference>
<dbReference type="InterPro" id="IPR000823">
    <property type="entry name" value="Peroxidase_pln"/>
</dbReference>
<proteinExistence type="inferred from homology"/>
<dbReference type="Pfam" id="PF02341">
    <property type="entry name" value="RbcX"/>
    <property type="match status" value="1"/>
</dbReference>
<dbReference type="Pfam" id="PF00141">
    <property type="entry name" value="peroxidase"/>
    <property type="match status" value="1"/>
</dbReference>
<gene>
    <name evidence="21" type="primary">LCB2_2</name>
    <name evidence="21" type="ORF">CASFOL_001535</name>
</gene>
<dbReference type="GO" id="GO:0015979">
    <property type="term" value="P:photosynthesis"/>
    <property type="evidence" value="ECO:0007669"/>
    <property type="project" value="UniProtKB-KW"/>
</dbReference>
<dbReference type="PRINTS" id="PR00461">
    <property type="entry name" value="PLPEROXIDASE"/>
</dbReference>
<evidence type="ECO:0000256" key="8">
    <source>
        <dbReference type="ARBA" id="ARBA00022679"/>
    </source>
</evidence>
<feature type="binding site" evidence="16">
    <location>
        <position position="272"/>
    </location>
    <ligand>
        <name>Ca(2+)</name>
        <dbReference type="ChEBI" id="CHEBI:29108"/>
        <label>1</label>
    </ligand>
</feature>
<evidence type="ECO:0000256" key="13">
    <source>
        <dbReference type="ARBA" id="ARBA00023186"/>
    </source>
</evidence>
<accession>A0ABD3EN66</accession>
<keyword evidence="13" id="KW-0143">Chaperone</keyword>
<dbReference type="InterPro" id="IPR010255">
    <property type="entry name" value="Haem_peroxidase_sf"/>
</dbReference>
<dbReference type="Gene3D" id="3.40.640.10">
    <property type="entry name" value="Type I PLP-dependent aspartate aminotransferase-like (Major domain)"/>
    <property type="match status" value="1"/>
</dbReference>
<feature type="binding site" evidence="16">
    <location>
        <position position="256"/>
    </location>
    <ligand>
        <name>Ca(2+)</name>
        <dbReference type="ChEBI" id="CHEBI:29108"/>
        <label>1</label>
    </ligand>
</feature>
<evidence type="ECO:0000256" key="17">
    <source>
        <dbReference type="PIRSR" id="PIRSR600823-4"/>
    </source>
</evidence>
<evidence type="ECO:0000256" key="4">
    <source>
        <dbReference type="ARBA" id="ARBA00012313"/>
    </source>
</evidence>
<reference evidence="22" key="1">
    <citation type="journal article" date="2024" name="IScience">
        <title>Strigolactones Initiate the Formation of Haustorium-like Structures in Castilleja.</title>
        <authorList>
            <person name="Buerger M."/>
            <person name="Peterson D."/>
            <person name="Chory J."/>
        </authorList>
    </citation>
    <scope>NUCLEOTIDE SEQUENCE [LARGE SCALE GENOMIC DNA]</scope>
</reference>
<dbReference type="InterPro" id="IPR015424">
    <property type="entry name" value="PyrdxlP-dep_Trfase"/>
</dbReference>
<keyword evidence="5" id="KW-0602">Photosynthesis</keyword>
<keyword evidence="8 21" id="KW-0808">Transferase</keyword>
<dbReference type="EMBL" id="JAVIJP010000004">
    <property type="protein sequence ID" value="KAL3654550.1"/>
    <property type="molecule type" value="Genomic_DNA"/>
</dbReference>
<keyword evidence="11" id="KW-0560">Oxidoreductase</keyword>
<dbReference type="GO" id="GO:0046872">
    <property type="term" value="F:metal ion binding"/>
    <property type="evidence" value="ECO:0007669"/>
    <property type="project" value="UniProtKB-KW"/>
</dbReference>
<evidence type="ECO:0000313" key="21">
    <source>
        <dbReference type="EMBL" id="KAL3654550.1"/>
    </source>
</evidence>
<comment type="cofactor">
    <cofactor evidence="3">
        <name>heme b</name>
        <dbReference type="ChEBI" id="CHEBI:60344"/>
    </cofactor>
</comment>
<keyword evidence="14" id="KW-0120">Carbon dioxide fixation</keyword>
<comment type="caution">
    <text evidence="21">The sequence shown here is derived from an EMBL/GenBank/DDBJ whole genome shotgun (WGS) entry which is preliminary data.</text>
</comment>
<dbReference type="InterPro" id="IPR004839">
    <property type="entry name" value="Aminotransferase_I/II_large"/>
</dbReference>
<keyword evidence="9 16" id="KW-0479">Metal-binding</keyword>
<keyword evidence="12" id="KW-0408">Iron</keyword>
<name>A0ABD3EN66_9LAMI</name>